<name>A0ABN9PFY6_9DINO</name>
<sequence length="619" mass="66272">MKPPFVAIPQQEAGDRLTPQQRRGVEGIFDLNPEDFRNCMLVHMSAEPLEVVDALHMEDAVVGNLTTEGPDDEDESWEEVMCRPGMLFDDSTTSKDGVKELHVSTKMFARLEGITNPVQLIPHGIMSSWKSLWKVPVAGFLCLGDGQSDSAPVLYATPTPCVPTTMDIEGNALNPTDDGYEVWLGTTRLAFPNKSTAEALCQGFVEEIGGNLEIVDWDVEAISRYFLRQGDATVSVDVARASANSEMGSAPGASSASSTGTVEASTSEAGSQAPLAASTAANATAGGAAANATAARATTMGGAVTALAAPALRSRRRSRDVDAPASLVTPEAPSLPEFLNLAAQRSTPSGWTKGKKSLLVVIMDWKSGDNSMAPYSHQMENPVPLYRDKVVPAAIKELGDMSYGQLQITATVIPEVVRFNHNRAQMTGKLPFPTLYERARDALVGHPKFGSKYKFKDFNFVFVIAPQVNPVGTKGVAWVGSRGALCNGCETLSDSRKIMVMVHELGHNLGLAHASSDGLDYGNIFDWMGNSPDVKGLTFGVGYVLSLGWISPANILQVTDKTVGAVNDLVTLSPFDDKKPSSGSIVGVKISLSKNSDDIYVSFRRHVSNAHRGVFITYQ</sequence>
<evidence type="ECO:0000259" key="2">
    <source>
        <dbReference type="Pfam" id="PF05548"/>
    </source>
</evidence>
<evidence type="ECO:0000313" key="3">
    <source>
        <dbReference type="EMBL" id="CAK0791668.1"/>
    </source>
</evidence>
<comment type="caution">
    <text evidence="3">The sequence shown here is derived from an EMBL/GenBank/DDBJ whole genome shotgun (WGS) entry which is preliminary data.</text>
</comment>
<keyword evidence="4" id="KW-1185">Reference proteome</keyword>
<protein>
    <recommendedName>
        <fullName evidence="2">Peptidase M11 gametolysin domain-containing protein</fullName>
    </recommendedName>
</protein>
<dbReference type="InterPro" id="IPR008752">
    <property type="entry name" value="Peptidase_M11"/>
</dbReference>
<dbReference type="EMBL" id="CAUYUJ010000625">
    <property type="protein sequence ID" value="CAK0791668.1"/>
    <property type="molecule type" value="Genomic_DNA"/>
</dbReference>
<feature type="region of interest" description="Disordered" evidence="1">
    <location>
        <begin position="245"/>
        <end position="273"/>
    </location>
</feature>
<dbReference type="Pfam" id="PF05548">
    <property type="entry name" value="Peptidase_M11"/>
    <property type="match status" value="1"/>
</dbReference>
<proteinExistence type="predicted"/>
<accession>A0ABN9PFY6</accession>
<evidence type="ECO:0000256" key="1">
    <source>
        <dbReference type="SAM" id="MobiDB-lite"/>
    </source>
</evidence>
<dbReference type="Proteomes" id="UP001189429">
    <property type="component" value="Unassembled WGS sequence"/>
</dbReference>
<organism evidence="3 4">
    <name type="scientific">Prorocentrum cordatum</name>
    <dbReference type="NCBI Taxonomy" id="2364126"/>
    <lineage>
        <taxon>Eukaryota</taxon>
        <taxon>Sar</taxon>
        <taxon>Alveolata</taxon>
        <taxon>Dinophyceae</taxon>
        <taxon>Prorocentrales</taxon>
        <taxon>Prorocentraceae</taxon>
        <taxon>Prorocentrum</taxon>
    </lineage>
</organism>
<evidence type="ECO:0000313" key="4">
    <source>
        <dbReference type="Proteomes" id="UP001189429"/>
    </source>
</evidence>
<dbReference type="SUPFAM" id="SSF55486">
    <property type="entry name" value="Metalloproteases ('zincins'), catalytic domain"/>
    <property type="match status" value="1"/>
</dbReference>
<reference evidence="3" key="1">
    <citation type="submission" date="2023-10" db="EMBL/GenBank/DDBJ databases">
        <authorList>
            <person name="Chen Y."/>
            <person name="Shah S."/>
            <person name="Dougan E. K."/>
            <person name="Thang M."/>
            <person name="Chan C."/>
        </authorList>
    </citation>
    <scope>NUCLEOTIDE SEQUENCE [LARGE SCALE GENOMIC DNA]</scope>
</reference>
<gene>
    <name evidence="3" type="ORF">PCOR1329_LOCUS2482</name>
</gene>
<feature type="non-terminal residue" evidence="3">
    <location>
        <position position="619"/>
    </location>
</feature>
<feature type="domain" description="Peptidase M11 gametolysin" evidence="2">
    <location>
        <begin position="439"/>
        <end position="554"/>
    </location>
</feature>